<evidence type="ECO:0000256" key="3">
    <source>
        <dbReference type="ARBA" id="ARBA00023002"/>
    </source>
</evidence>
<keyword evidence="3 6" id="KW-0560">Oxidoreductase</keyword>
<feature type="domain" description="Enoyl reductase (ER)" evidence="5">
    <location>
        <begin position="8"/>
        <end position="346"/>
    </location>
</feature>
<dbReference type="CDD" id="cd08236">
    <property type="entry name" value="sugar_DH"/>
    <property type="match status" value="1"/>
</dbReference>
<comment type="similarity">
    <text evidence="4">Belongs to the zinc-containing alcohol dehydrogenase family.</text>
</comment>
<reference evidence="6 7" key="1">
    <citation type="submission" date="2020-08" db="EMBL/GenBank/DDBJ databases">
        <title>Genomic Encyclopedia of Type Strains, Phase IV (KMG-IV): sequencing the most valuable type-strain genomes for metagenomic binning, comparative biology and taxonomic classification.</title>
        <authorList>
            <person name="Goeker M."/>
        </authorList>
    </citation>
    <scope>NUCLEOTIDE SEQUENCE [LARGE SCALE GENOMIC DNA]</scope>
    <source>
        <strain evidence="6 7">DSM 24661</strain>
    </source>
</reference>
<proteinExistence type="inferred from homology"/>
<gene>
    <name evidence="6" type="ORF">HNR32_000259</name>
</gene>
<sequence length="352" mass="37896">MKALNLYGAHDIRLENMPEPEIQKDTNIKIKVTAVGICGSDIHRYDQLGPYVKGMTWGHEFAGEIAACGAAVKKYKVGQKVTACPALYCGECEACRKGKFAQCEKLSVIGAYCPGAFAQYIVMPQENVVLVPHTISDKEAALVEPACVALHGIYNAGGISAGDTVAVLGCGTVGGMALQWAKINGARRIIAIDIDNRRLAAAKELGADEVINVRQEIDIVSVLSELTAGRGVDIAIEAAGTPETSAQVLALPKKGGKVIYMGIPYHDVMIKRFYFEKIVRSELAIFGTWNAISGPFPGKEWSTCVDFLAKKILQTKPLIAVDLPLEQGPVAFEKAVKGEFAGKVIFTPWEKE</sequence>
<keyword evidence="2 4" id="KW-0862">Zinc</keyword>
<dbReference type="GO" id="GO:0003939">
    <property type="term" value="F:L-iditol 2-dehydrogenase (NAD+) activity"/>
    <property type="evidence" value="ECO:0007669"/>
    <property type="project" value="UniProtKB-EC"/>
</dbReference>
<evidence type="ECO:0000256" key="4">
    <source>
        <dbReference type="RuleBase" id="RU361277"/>
    </source>
</evidence>
<comment type="caution">
    <text evidence="6">The sequence shown here is derived from an EMBL/GenBank/DDBJ whole genome shotgun (WGS) entry which is preliminary data.</text>
</comment>
<evidence type="ECO:0000313" key="7">
    <source>
        <dbReference type="Proteomes" id="UP000559117"/>
    </source>
</evidence>
<dbReference type="SUPFAM" id="SSF50129">
    <property type="entry name" value="GroES-like"/>
    <property type="match status" value="1"/>
</dbReference>
<dbReference type="InterPro" id="IPR002328">
    <property type="entry name" value="ADH_Zn_CS"/>
</dbReference>
<dbReference type="SMART" id="SM00829">
    <property type="entry name" value="PKS_ER"/>
    <property type="match status" value="1"/>
</dbReference>
<dbReference type="InterPro" id="IPR013154">
    <property type="entry name" value="ADH-like_N"/>
</dbReference>
<evidence type="ECO:0000256" key="2">
    <source>
        <dbReference type="ARBA" id="ARBA00022833"/>
    </source>
</evidence>
<dbReference type="InterPro" id="IPR013149">
    <property type="entry name" value="ADH-like_C"/>
</dbReference>
<keyword evidence="7" id="KW-1185">Reference proteome</keyword>
<dbReference type="PROSITE" id="PS00059">
    <property type="entry name" value="ADH_ZINC"/>
    <property type="match status" value="1"/>
</dbReference>
<dbReference type="GO" id="GO:0008270">
    <property type="term" value="F:zinc ion binding"/>
    <property type="evidence" value="ECO:0007669"/>
    <property type="project" value="InterPro"/>
</dbReference>
<dbReference type="Proteomes" id="UP000559117">
    <property type="component" value="Unassembled WGS sequence"/>
</dbReference>
<dbReference type="InterPro" id="IPR050129">
    <property type="entry name" value="Zn_alcohol_dh"/>
</dbReference>
<dbReference type="InterPro" id="IPR036291">
    <property type="entry name" value="NAD(P)-bd_dom_sf"/>
</dbReference>
<keyword evidence="1 4" id="KW-0479">Metal-binding</keyword>
<dbReference type="Gene3D" id="3.90.180.10">
    <property type="entry name" value="Medium-chain alcohol dehydrogenases, catalytic domain"/>
    <property type="match status" value="1"/>
</dbReference>
<dbReference type="AlphaFoldDB" id="A0A840URH0"/>
<comment type="cofactor">
    <cofactor evidence="4">
        <name>Zn(2+)</name>
        <dbReference type="ChEBI" id="CHEBI:29105"/>
    </cofactor>
</comment>
<evidence type="ECO:0000259" key="5">
    <source>
        <dbReference type="SMART" id="SM00829"/>
    </source>
</evidence>
<dbReference type="PANTHER" id="PTHR43401">
    <property type="entry name" value="L-THREONINE 3-DEHYDROGENASE"/>
    <property type="match status" value="1"/>
</dbReference>
<name>A0A840URH0_9FIRM</name>
<dbReference type="EMBL" id="JACHFH010000002">
    <property type="protein sequence ID" value="MBB5335145.1"/>
    <property type="molecule type" value="Genomic_DNA"/>
</dbReference>
<dbReference type="Gene3D" id="3.40.50.720">
    <property type="entry name" value="NAD(P)-binding Rossmann-like Domain"/>
    <property type="match status" value="1"/>
</dbReference>
<dbReference type="SUPFAM" id="SSF51735">
    <property type="entry name" value="NAD(P)-binding Rossmann-fold domains"/>
    <property type="match status" value="1"/>
</dbReference>
<accession>A0A840URH0</accession>
<dbReference type="EC" id="1.1.1.14" evidence="6"/>
<evidence type="ECO:0000313" key="6">
    <source>
        <dbReference type="EMBL" id="MBB5335145.1"/>
    </source>
</evidence>
<dbReference type="Pfam" id="PF08240">
    <property type="entry name" value="ADH_N"/>
    <property type="match status" value="1"/>
</dbReference>
<dbReference type="InterPro" id="IPR020843">
    <property type="entry name" value="ER"/>
</dbReference>
<dbReference type="RefSeq" id="WP_183858968.1">
    <property type="nucleotide sequence ID" value="NZ_JACHFH010000002.1"/>
</dbReference>
<dbReference type="Pfam" id="PF00107">
    <property type="entry name" value="ADH_zinc_N"/>
    <property type="match status" value="1"/>
</dbReference>
<dbReference type="PANTHER" id="PTHR43401:SF2">
    <property type="entry name" value="L-THREONINE 3-DEHYDROGENASE"/>
    <property type="match status" value="1"/>
</dbReference>
<organism evidence="6 7">
    <name type="scientific">Pectinatus brassicae</name>
    <dbReference type="NCBI Taxonomy" id="862415"/>
    <lineage>
        <taxon>Bacteria</taxon>
        <taxon>Bacillati</taxon>
        <taxon>Bacillota</taxon>
        <taxon>Negativicutes</taxon>
        <taxon>Selenomonadales</taxon>
        <taxon>Selenomonadaceae</taxon>
        <taxon>Pectinatus</taxon>
    </lineage>
</organism>
<evidence type="ECO:0000256" key="1">
    <source>
        <dbReference type="ARBA" id="ARBA00022723"/>
    </source>
</evidence>
<dbReference type="InterPro" id="IPR011032">
    <property type="entry name" value="GroES-like_sf"/>
</dbReference>
<protein>
    <submittedName>
        <fullName evidence="6">L-iditol 2-dehydrogenase</fullName>
        <ecNumber evidence="6">1.1.1.14</ecNumber>
    </submittedName>
</protein>